<comment type="caution">
    <text evidence="2">The sequence shown here is derived from an EMBL/GenBank/DDBJ whole genome shotgun (WGS) entry which is preliminary data.</text>
</comment>
<keyword evidence="3" id="KW-1185">Reference proteome</keyword>
<accession>A0A9D4KX55</accession>
<gene>
    <name evidence="2" type="ORF">DPMN_090122</name>
</gene>
<dbReference type="Proteomes" id="UP000828390">
    <property type="component" value="Unassembled WGS sequence"/>
</dbReference>
<sequence>MRSGLQVLFMRRFWPLWSMPAISIAAMYFGYLHTVELDREAYAMRGQSNLFRADHEKLQRVGNGRQLWT</sequence>
<feature type="transmembrane region" description="Helical" evidence="1">
    <location>
        <begin position="12"/>
        <end position="31"/>
    </location>
</feature>
<keyword evidence="1" id="KW-0472">Membrane</keyword>
<reference evidence="2" key="1">
    <citation type="journal article" date="2019" name="bioRxiv">
        <title>The Genome of the Zebra Mussel, Dreissena polymorpha: A Resource for Invasive Species Research.</title>
        <authorList>
            <person name="McCartney M.A."/>
            <person name="Auch B."/>
            <person name="Kono T."/>
            <person name="Mallez S."/>
            <person name="Zhang Y."/>
            <person name="Obille A."/>
            <person name="Becker A."/>
            <person name="Abrahante J.E."/>
            <person name="Garbe J."/>
            <person name="Badalamenti J.P."/>
            <person name="Herman A."/>
            <person name="Mangelson H."/>
            <person name="Liachko I."/>
            <person name="Sullivan S."/>
            <person name="Sone E.D."/>
            <person name="Koren S."/>
            <person name="Silverstein K.A.T."/>
            <person name="Beckman K.B."/>
            <person name="Gohl D.M."/>
        </authorList>
    </citation>
    <scope>NUCLEOTIDE SEQUENCE</scope>
    <source>
        <strain evidence="2">Duluth1</strain>
        <tissue evidence="2">Whole animal</tissue>
    </source>
</reference>
<proteinExistence type="predicted"/>
<keyword evidence="1" id="KW-0812">Transmembrane</keyword>
<dbReference type="AlphaFoldDB" id="A0A9D4KX55"/>
<protein>
    <submittedName>
        <fullName evidence="2">Uncharacterized protein</fullName>
    </submittedName>
</protein>
<dbReference type="EMBL" id="JAIWYP010000003">
    <property type="protein sequence ID" value="KAH3847792.1"/>
    <property type="molecule type" value="Genomic_DNA"/>
</dbReference>
<reference evidence="2" key="2">
    <citation type="submission" date="2020-11" db="EMBL/GenBank/DDBJ databases">
        <authorList>
            <person name="McCartney M.A."/>
            <person name="Auch B."/>
            <person name="Kono T."/>
            <person name="Mallez S."/>
            <person name="Becker A."/>
            <person name="Gohl D.M."/>
            <person name="Silverstein K.A.T."/>
            <person name="Koren S."/>
            <person name="Bechman K.B."/>
            <person name="Herman A."/>
            <person name="Abrahante J.E."/>
            <person name="Garbe J."/>
        </authorList>
    </citation>
    <scope>NUCLEOTIDE SEQUENCE</scope>
    <source>
        <strain evidence="2">Duluth1</strain>
        <tissue evidence="2">Whole animal</tissue>
    </source>
</reference>
<organism evidence="2 3">
    <name type="scientific">Dreissena polymorpha</name>
    <name type="common">Zebra mussel</name>
    <name type="synonym">Mytilus polymorpha</name>
    <dbReference type="NCBI Taxonomy" id="45954"/>
    <lineage>
        <taxon>Eukaryota</taxon>
        <taxon>Metazoa</taxon>
        <taxon>Spiralia</taxon>
        <taxon>Lophotrochozoa</taxon>
        <taxon>Mollusca</taxon>
        <taxon>Bivalvia</taxon>
        <taxon>Autobranchia</taxon>
        <taxon>Heteroconchia</taxon>
        <taxon>Euheterodonta</taxon>
        <taxon>Imparidentia</taxon>
        <taxon>Neoheterodontei</taxon>
        <taxon>Myida</taxon>
        <taxon>Dreissenoidea</taxon>
        <taxon>Dreissenidae</taxon>
        <taxon>Dreissena</taxon>
    </lineage>
</organism>
<name>A0A9D4KX55_DREPO</name>
<evidence type="ECO:0000256" key="1">
    <source>
        <dbReference type="SAM" id="Phobius"/>
    </source>
</evidence>
<evidence type="ECO:0000313" key="2">
    <source>
        <dbReference type="EMBL" id="KAH3847792.1"/>
    </source>
</evidence>
<keyword evidence="1" id="KW-1133">Transmembrane helix</keyword>
<evidence type="ECO:0000313" key="3">
    <source>
        <dbReference type="Proteomes" id="UP000828390"/>
    </source>
</evidence>